<organism evidence="2 3">
    <name type="scientific">Vanrija albida</name>
    <dbReference type="NCBI Taxonomy" id="181172"/>
    <lineage>
        <taxon>Eukaryota</taxon>
        <taxon>Fungi</taxon>
        <taxon>Dikarya</taxon>
        <taxon>Basidiomycota</taxon>
        <taxon>Agaricomycotina</taxon>
        <taxon>Tremellomycetes</taxon>
        <taxon>Trichosporonales</taxon>
        <taxon>Trichosporonaceae</taxon>
        <taxon>Vanrija</taxon>
    </lineage>
</organism>
<evidence type="ECO:0008006" key="4">
    <source>
        <dbReference type="Google" id="ProtNLM"/>
    </source>
</evidence>
<sequence length="299" mass="31931">MSPAAAAPLTATIEFTLPATRLDHDPAVYLTYDPAVQRPSEALRVPVANLRDELEAGASLATVAQQLSARGFAVATHASSHLGGIPSVEGTQAYLDETAALLKDILGCSRVIAWNSVCRKNAPGVAAKDVPRQQAPEKGFVPSERQQPVASIAHVDQDEVWGAELVAKAAGSPAHTFARAQIVNLWRPLSGPVTNAPLAMLSYHDIQSDISKHGSQFGVGMDIHHRTGQGWAYIRHQMPDEVVFLKCFDTAQGADGSALYCGHVAVKVDNDADGIAPELVVPRESIEVRLVALWDKEEA</sequence>
<evidence type="ECO:0000256" key="1">
    <source>
        <dbReference type="ARBA" id="ARBA00023604"/>
    </source>
</evidence>
<gene>
    <name evidence="2" type="ORF">Q8F55_002609</name>
</gene>
<dbReference type="PANTHER" id="PTHR34598">
    <property type="entry name" value="BLL6449 PROTEIN"/>
    <property type="match status" value="1"/>
</dbReference>
<name>A0ABR3QAA4_9TREE</name>
<dbReference type="GeneID" id="95983652"/>
<dbReference type="Proteomes" id="UP001565368">
    <property type="component" value="Unassembled WGS sequence"/>
</dbReference>
<dbReference type="NCBIfam" id="NF041278">
    <property type="entry name" value="CmcJ_NvfI_EfuI"/>
    <property type="match status" value="1"/>
</dbReference>
<accession>A0ABR3QAA4</accession>
<evidence type="ECO:0000313" key="2">
    <source>
        <dbReference type="EMBL" id="KAL1411645.1"/>
    </source>
</evidence>
<dbReference type="EMBL" id="JBBXJM010000002">
    <property type="protein sequence ID" value="KAL1411645.1"/>
    <property type="molecule type" value="Genomic_DNA"/>
</dbReference>
<proteinExistence type="inferred from homology"/>
<dbReference type="InterPro" id="IPR044053">
    <property type="entry name" value="AsaB-like"/>
</dbReference>
<keyword evidence="3" id="KW-1185">Reference proteome</keyword>
<evidence type="ECO:0000313" key="3">
    <source>
        <dbReference type="Proteomes" id="UP001565368"/>
    </source>
</evidence>
<reference evidence="2 3" key="1">
    <citation type="submission" date="2023-08" db="EMBL/GenBank/DDBJ databases">
        <title>Annotated Genome Sequence of Vanrija albida AlHP1.</title>
        <authorList>
            <person name="Herzog R."/>
        </authorList>
    </citation>
    <scope>NUCLEOTIDE SEQUENCE [LARGE SCALE GENOMIC DNA]</scope>
    <source>
        <strain evidence="2 3">AlHP1</strain>
    </source>
</reference>
<dbReference type="PANTHER" id="PTHR34598:SF3">
    <property type="entry name" value="OXIDOREDUCTASE AN1597"/>
    <property type="match status" value="1"/>
</dbReference>
<comment type="similarity">
    <text evidence="1">Belongs to the asaB hydroxylase/desaturase family.</text>
</comment>
<dbReference type="RefSeq" id="XP_069211589.1">
    <property type="nucleotide sequence ID" value="XM_069351203.1"/>
</dbReference>
<protein>
    <recommendedName>
        <fullName evidence="4">TauD/TfdA-like domain-containing protein</fullName>
    </recommendedName>
</protein>
<comment type="caution">
    <text evidence="2">The sequence shown here is derived from an EMBL/GenBank/DDBJ whole genome shotgun (WGS) entry which is preliminary data.</text>
</comment>